<accession>A0ABS2A954</accession>
<reference evidence="3 4" key="1">
    <citation type="submission" date="2021-01" db="EMBL/GenBank/DDBJ databases">
        <title>Actinoplanes sp. nov. LDG1-06 isolated from lichen.</title>
        <authorList>
            <person name="Saeng-In P."/>
            <person name="Phongsopitanun W."/>
            <person name="Kanchanasin P."/>
            <person name="Yuki M."/>
            <person name="Kudo T."/>
            <person name="Ohkuma M."/>
            <person name="Tanasupawat S."/>
        </authorList>
    </citation>
    <scope>NUCLEOTIDE SEQUENCE [LARGE SCALE GENOMIC DNA]</scope>
    <source>
        <strain evidence="3 4">LDG1-06</strain>
    </source>
</reference>
<feature type="compositionally biased region" description="Low complexity" evidence="1">
    <location>
        <begin position="52"/>
        <end position="67"/>
    </location>
</feature>
<evidence type="ECO:0000313" key="4">
    <source>
        <dbReference type="Proteomes" id="UP000632138"/>
    </source>
</evidence>
<dbReference type="RefSeq" id="WP_203376263.1">
    <property type="nucleotide sequence ID" value="NZ_JAENHP010000003.1"/>
</dbReference>
<evidence type="ECO:0000313" key="3">
    <source>
        <dbReference type="EMBL" id="MBM2616365.1"/>
    </source>
</evidence>
<dbReference type="Proteomes" id="UP000632138">
    <property type="component" value="Unassembled WGS sequence"/>
</dbReference>
<keyword evidence="4" id="KW-1185">Reference proteome</keyword>
<evidence type="ECO:0000259" key="2">
    <source>
        <dbReference type="Pfam" id="PF10648"/>
    </source>
</evidence>
<dbReference type="Pfam" id="PF10648">
    <property type="entry name" value="Gmad2"/>
    <property type="match status" value="1"/>
</dbReference>
<protein>
    <recommendedName>
        <fullName evidence="2">Bacterial spore germination immunoglobulin-like domain-containing protein</fullName>
    </recommendedName>
</protein>
<evidence type="ECO:0000256" key="1">
    <source>
        <dbReference type="SAM" id="MobiDB-lite"/>
    </source>
</evidence>
<comment type="caution">
    <text evidence="3">The sequence shown here is derived from an EMBL/GenBank/DDBJ whole genome shotgun (WGS) entry which is preliminary data.</text>
</comment>
<dbReference type="InterPro" id="IPR018911">
    <property type="entry name" value="Gmad2_Ig-like_dom"/>
</dbReference>
<feature type="region of interest" description="Disordered" evidence="1">
    <location>
        <begin position="38"/>
        <end position="67"/>
    </location>
</feature>
<dbReference type="EMBL" id="JAENHP010000003">
    <property type="protein sequence ID" value="MBM2616365.1"/>
    <property type="molecule type" value="Genomic_DNA"/>
</dbReference>
<feature type="domain" description="Bacterial spore germination immunoglobulin-like" evidence="2">
    <location>
        <begin position="292"/>
        <end position="373"/>
    </location>
</feature>
<sequence>MLYRTSNRRYAVVAAAFLAILLALGGVWLVTRDRGGTDATVPSGAPPASSDTGTPAEPGTTATPKPATTTVTVFFHRGRNTDPSRVAAVRRSVPKTTKVGTASLRQLLAGPTRDERRAGYWSPFSRRTAGMLRSLRISDGVGRADFRDLRTVIPNASSSSGSTALLAELDATLEQFRSVRTTVYSLDGDVAAFYEWLQLEPPEAGLPALSEARRVARDFLRDVVAMPDPVSVATRWRSDFIATADFRSRIRGVNPADGPITTVTLGRSRTSFTVLGATTPTIRVDQPAAAITPSDLAVITSPATVSGSALAFEGHIAVRVLQANGGTVRQLGTGTVIGGGDVMRPFSGPVTFRRPSTDLGWVIACERSAVNGSVTRATVVRVAFRTMPS</sequence>
<organism evidence="3 4">
    <name type="scientific">Paractinoplanes ovalisporus</name>
    <dbReference type="NCBI Taxonomy" id="2810368"/>
    <lineage>
        <taxon>Bacteria</taxon>
        <taxon>Bacillati</taxon>
        <taxon>Actinomycetota</taxon>
        <taxon>Actinomycetes</taxon>
        <taxon>Micromonosporales</taxon>
        <taxon>Micromonosporaceae</taxon>
        <taxon>Paractinoplanes</taxon>
    </lineage>
</organism>
<gene>
    <name evidence="3" type="ORF">JIG36_12435</name>
</gene>
<proteinExistence type="predicted"/>
<name>A0ABS2A954_9ACTN</name>